<proteinExistence type="inferred from homology"/>
<keyword evidence="8" id="KW-0665">Pyrimidine biosynthesis</keyword>
<dbReference type="NCBIfam" id="NF004836">
    <property type="entry name" value="PRK06186.1"/>
    <property type="match status" value="1"/>
</dbReference>
<dbReference type="InterPro" id="IPR029062">
    <property type="entry name" value="Class_I_gatase-like"/>
</dbReference>
<keyword evidence="7" id="KW-0315">Glutamine amidotransferase</keyword>
<dbReference type="SUPFAM" id="SSF52317">
    <property type="entry name" value="Class I glutamine amidotransferase-like"/>
    <property type="match status" value="1"/>
</dbReference>
<dbReference type="Pfam" id="PF00117">
    <property type="entry name" value="GATase"/>
    <property type="match status" value="1"/>
</dbReference>
<dbReference type="PANTHER" id="PTHR11550">
    <property type="entry name" value="CTP SYNTHASE"/>
    <property type="match status" value="1"/>
</dbReference>
<keyword evidence="12" id="KW-1185">Reference proteome</keyword>
<evidence type="ECO:0000256" key="3">
    <source>
        <dbReference type="ARBA" id="ARBA00012291"/>
    </source>
</evidence>
<comment type="caution">
    <text evidence="11">The sequence shown here is derived from an EMBL/GenBank/DDBJ whole genome shotgun (WGS) entry which is preliminary data.</text>
</comment>
<evidence type="ECO:0000256" key="2">
    <source>
        <dbReference type="ARBA" id="ARBA00007533"/>
    </source>
</evidence>
<reference evidence="11 12" key="1">
    <citation type="submission" date="2020-03" db="EMBL/GenBank/DDBJ databases">
        <title>WGS of actinomycetes isolated from Thailand.</title>
        <authorList>
            <person name="Thawai C."/>
        </authorList>
    </citation>
    <scope>NUCLEOTIDE SEQUENCE [LARGE SCALE GENOMIC DNA]</scope>
    <source>
        <strain evidence="11 12">FMUSA5-5</strain>
    </source>
</reference>
<sequence length="240" mass="26347">MPPSPHSWRVKPSLQVAVVGDYDKTYTPHVATDDALRHAADHLRVEIEVRWLATEPLETDLSAVRAADVLWCAPGSPYRSLRGALAALRHSREHGVPTLGTCGGCQHIIIEYARHKLRFEDAQHAEYDPYASSLFVTELACSLAGRTMPVTLTPGSLVADVYGREEAKEQYYCNFGLNPAYQSALHEGGLRVTGVDDTGEARVLEIPGHPYYLATLFVPQTSSWPGRPHPLVVGLLRAAL</sequence>
<keyword evidence="4" id="KW-0436">Ligase</keyword>
<comment type="pathway">
    <text evidence="1">Pyrimidine metabolism; CTP biosynthesis via de novo pathway; CTP from UDP: step 2/2.</text>
</comment>
<evidence type="ECO:0000256" key="8">
    <source>
        <dbReference type="ARBA" id="ARBA00022975"/>
    </source>
</evidence>
<organism evidence="11 12">
    <name type="scientific">Nonomuraea composti</name>
    <dbReference type="NCBI Taxonomy" id="2720023"/>
    <lineage>
        <taxon>Bacteria</taxon>
        <taxon>Bacillati</taxon>
        <taxon>Actinomycetota</taxon>
        <taxon>Actinomycetes</taxon>
        <taxon>Streptosporangiales</taxon>
        <taxon>Streptosporangiaceae</taxon>
        <taxon>Nonomuraea</taxon>
    </lineage>
</organism>
<dbReference type="EC" id="6.3.4.2" evidence="3"/>
<dbReference type="PANTHER" id="PTHR11550:SF0">
    <property type="entry name" value="CTP SYNTHASE-RELATED"/>
    <property type="match status" value="1"/>
</dbReference>
<dbReference type="Gene3D" id="3.40.50.880">
    <property type="match status" value="1"/>
</dbReference>
<comment type="catalytic activity">
    <reaction evidence="9">
        <text>UTP + L-glutamine + ATP + H2O = CTP + L-glutamate + ADP + phosphate + 2 H(+)</text>
        <dbReference type="Rhea" id="RHEA:26426"/>
        <dbReference type="ChEBI" id="CHEBI:15377"/>
        <dbReference type="ChEBI" id="CHEBI:15378"/>
        <dbReference type="ChEBI" id="CHEBI:29985"/>
        <dbReference type="ChEBI" id="CHEBI:30616"/>
        <dbReference type="ChEBI" id="CHEBI:37563"/>
        <dbReference type="ChEBI" id="CHEBI:43474"/>
        <dbReference type="ChEBI" id="CHEBI:46398"/>
        <dbReference type="ChEBI" id="CHEBI:58359"/>
        <dbReference type="ChEBI" id="CHEBI:456216"/>
        <dbReference type="EC" id="6.3.4.2"/>
    </reaction>
</comment>
<comment type="similarity">
    <text evidence="2">Belongs to the CTP synthase family.</text>
</comment>
<keyword evidence="6" id="KW-0067">ATP-binding</keyword>
<name>A0ABX1BJM4_9ACTN</name>
<protein>
    <recommendedName>
        <fullName evidence="3">CTP synthase (glutamine hydrolyzing)</fullName>
        <ecNumber evidence="3">6.3.4.2</ecNumber>
    </recommendedName>
</protein>
<evidence type="ECO:0000256" key="7">
    <source>
        <dbReference type="ARBA" id="ARBA00022962"/>
    </source>
</evidence>
<dbReference type="Proteomes" id="UP000696294">
    <property type="component" value="Unassembled WGS sequence"/>
</dbReference>
<evidence type="ECO:0000256" key="1">
    <source>
        <dbReference type="ARBA" id="ARBA00005171"/>
    </source>
</evidence>
<accession>A0ABX1BJM4</accession>
<keyword evidence="5" id="KW-0547">Nucleotide-binding</keyword>
<feature type="domain" description="Glutamine amidotransferase" evidence="10">
    <location>
        <begin position="35"/>
        <end position="200"/>
    </location>
</feature>
<evidence type="ECO:0000256" key="6">
    <source>
        <dbReference type="ARBA" id="ARBA00022840"/>
    </source>
</evidence>
<evidence type="ECO:0000256" key="5">
    <source>
        <dbReference type="ARBA" id="ARBA00022741"/>
    </source>
</evidence>
<evidence type="ECO:0000256" key="9">
    <source>
        <dbReference type="ARBA" id="ARBA00047781"/>
    </source>
</evidence>
<dbReference type="EMBL" id="JAATEP010000044">
    <property type="protein sequence ID" value="NJP95986.1"/>
    <property type="molecule type" value="Genomic_DNA"/>
</dbReference>
<dbReference type="InterPro" id="IPR004468">
    <property type="entry name" value="CTP_synthase"/>
</dbReference>
<evidence type="ECO:0000313" key="12">
    <source>
        <dbReference type="Proteomes" id="UP000696294"/>
    </source>
</evidence>
<evidence type="ECO:0000313" key="11">
    <source>
        <dbReference type="EMBL" id="NJP95986.1"/>
    </source>
</evidence>
<dbReference type="InterPro" id="IPR017926">
    <property type="entry name" value="GATASE"/>
</dbReference>
<gene>
    <name evidence="11" type="ORF">HCN51_42245</name>
</gene>
<evidence type="ECO:0000256" key="4">
    <source>
        <dbReference type="ARBA" id="ARBA00022598"/>
    </source>
</evidence>
<evidence type="ECO:0000259" key="10">
    <source>
        <dbReference type="Pfam" id="PF00117"/>
    </source>
</evidence>